<dbReference type="Gene3D" id="2.170.130.10">
    <property type="entry name" value="TonB-dependent receptor, plug domain"/>
    <property type="match status" value="1"/>
</dbReference>
<comment type="caution">
    <text evidence="8">The sequence shown here is derived from an EMBL/GenBank/DDBJ whole genome shotgun (WGS) entry which is preliminary data.</text>
</comment>
<accession>A0ABT6JUQ5</accession>
<dbReference type="RefSeq" id="WP_280578793.1">
    <property type="nucleotide sequence ID" value="NZ_JARXRO010000016.1"/>
</dbReference>
<dbReference type="Pfam" id="PF00593">
    <property type="entry name" value="TonB_dep_Rec_b-barrel"/>
    <property type="match status" value="1"/>
</dbReference>
<evidence type="ECO:0000313" key="8">
    <source>
        <dbReference type="EMBL" id="MDH5834423.1"/>
    </source>
</evidence>
<feature type="domain" description="TonB-dependent receptor plug" evidence="7">
    <location>
        <begin position="78"/>
        <end position="189"/>
    </location>
</feature>
<dbReference type="InterPro" id="IPR012910">
    <property type="entry name" value="Plug_dom"/>
</dbReference>
<feature type="signal peptide" evidence="5">
    <location>
        <begin position="1"/>
        <end position="41"/>
    </location>
</feature>
<comment type="similarity">
    <text evidence="4">Belongs to the TonB-dependent receptor family.</text>
</comment>
<evidence type="ECO:0000259" key="6">
    <source>
        <dbReference type="Pfam" id="PF00593"/>
    </source>
</evidence>
<comment type="subcellular location">
    <subcellularLocation>
        <location evidence="1 4">Cell outer membrane</location>
    </subcellularLocation>
</comment>
<proteinExistence type="inferred from homology"/>
<evidence type="ECO:0000256" key="5">
    <source>
        <dbReference type="SAM" id="SignalP"/>
    </source>
</evidence>
<dbReference type="InterPro" id="IPR037066">
    <property type="entry name" value="Plug_dom_sf"/>
</dbReference>
<evidence type="ECO:0000256" key="1">
    <source>
        <dbReference type="ARBA" id="ARBA00004442"/>
    </source>
</evidence>
<feature type="chain" id="PRO_5046587179" evidence="5">
    <location>
        <begin position="42"/>
        <end position="1058"/>
    </location>
</feature>
<evidence type="ECO:0000259" key="7">
    <source>
        <dbReference type="Pfam" id="PF07715"/>
    </source>
</evidence>
<dbReference type="PANTHER" id="PTHR40980:SF3">
    <property type="entry name" value="TONB-DEPENDENT RECEPTOR-LIKE BETA-BARREL DOMAIN-CONTAINING PROTEIN"/>
    <property type="match status" value="1"/>
</dbReference>
<gene>
    <name evidence="8" type="ORF">QFW81_10880</name>
</gene>
<dbReference type="PANTHER" id="PTHR40980">
    <property type="entry name" value="PLUG DOMAIN-CONTAINING PROTEIN"/>
    <property type="match status" value="1"/>
</dbReference>
<feature type="domain" description="TonB-dependent receptor-like beta-barrel" evidence="6">
    <location>
        <begin position="499"/>
        <end position="1014"/>
    </location>
</feature>
<reference evidence="8 9" key="1">
    <citation type="submission" date="2023-04" db="EMBL/GenBank/DDBJ databases">
        <title>Luteimonas sp. M1R5S59.</title>
        <authorList>
            <person name="Sun J.-Q."/>
        </authorList>
    </citation>
    <scope>NUCLEOTIDE SEQUENCE [LARGE SCALE GENOMIC DNA]</scope>
    <source>
        <strain evidence="8 9">M1R5S59</strain>
    </source>
</reference>
<organism evidence="8 9">
    <name type="scientific">Luteimonas kalidii</name>
    <dbReference type="NCBI Taxonomy" id="3042025"/>
    <lineage>
        <taxon>Bacteria</taxon>
        <taxon>Pseudomonadati</taxon>
        <taxon>Pseudomonadota</taxon>
        <taxon>Gammaproteobacteria</taxon>
        <taxon>Lysobacterales</taxon>
        <taxon>Lysobacteraceae</taxon>
        <taxon>Luteimonas</taxon>
    </lineage>
</organism>
<dbReference type="InterPro" id="IPR010104">
    <property type="entry name" value="TonB_rcpt_bac"/>
</dbReference>
<keyword evidence="4" id="KW-0798">TonB box</keyword>
<dbReference type="NCBIfam" id="TIGR01782">
    <property type="entry name" value="TonB-Xanth-Caul"/>
    <property type="match status" value="1"/>
</dbReference>
<evidence type="ECO:0000256" key="2">
    <source>
        <dbReference type="ARBA" id="ARBA00023136"/>
    </source>
</evidence>
<evidence type="ECO:0000313" key="9">
    <source>
        <dbReference type="Proteomes" id="UP001156873"/>
    </source>
</evidence>
<dbReference type="Gene3D" id="2.40.170.20">
    <property type="entry name" value="TonB-dependent receptor, beta-barrel domain"/>
    <property type="match status" value="1"/>
</dbReference>
<dbReference type="InterPro" id="IPR000531">
    <property type="entry name" value="Beta-barrel_TonB"/>
</dbReference>
<name>A0ABT6JUQ5_9GAMM</name>
<dbReference type="EMBL" id="JARXRO010000016">
    <property type="protein sequence ID" value="MDH5834423.1"/>
    <property type="molecule type" value="Genomic_DNA"/>
</dbReference>
<keyword evidence="9" id="KW-1185">Reference proteome</keyword>
<keyword evidence="2 4" id="KW-0472">Membrane</keyword>
<keyword evidence="5" id="KW-0732">Signal</keyword>
<dbReference type="Pfam" id="PF07715">
    <property type="entry name" value="Plug"/>
    <property type="match status" value="1"/>
</dbReference>
<keyword evidence="8" id="KW-0675">Receptor</keyword>
<dbReference type="Proteomes" id="UP001156873">
    <property type="component" value="Unassembled WGS sequence"/>
</dbReference>
<sequence length="1058" mass="117858">MRTLNHRQPAARQAGFDTLCTFRRSAIALGVAALLSTPLHAQNTSADAPARTPTDATDLDAVVVKGVRGAVMRAQDIKQDAPQIIDSVTAEDIGALPDRSVTETLKRISGLTVTGFAARDDTDHFSAEGSGVMIRGLTFVRGELNGRDVFTANGGRGISFEEVSAELMAGVDVYKNPSAEIIEGGLGGTINLRTRMPFDEPGRKIAGSVDVNYGDKAKDARPSASFLFSDRWDTGVGEMGFLANVSYSELATQSDGIQIQPYSRRGRTPAEQPEGLPNGEGYVYDWEQEAWVSSDSQRDLLLEGSGRDQVFVPGGVNWRRTDFDRTREGGAFAFQWRPSDDTEIYTQFITSKYDMTWREHFMEYAGAGEANNTDNWTGDPNYYGNAYDGGDGLADRTNRLIPMPGTQFEYDENGRFLRGSIRLGGWRGQPGDDSNGMYQGPGIQFVAGNRYNVQSSQTTDWSAGFRHFITDNFLMRGDFQYVKAESDQVDFSVHTSTLLEGITLDLTGKYPSVTLDNPERALQQDTYFWRSAMDHLADNEGHERAGRLDFEYNFVDSSWLNLARFGFRVADREYTSQSTTYNWQPISDDWNRIENPDPTRPPVAWLDQFYPSEAALYTLDDFFGGDANVPTQFWAAQDGFVDIDRVNGTLATIPGAQWRPIGFTPDAINEQRERTQAGYGVLYFGNDELRNPVDGNVGVRVVKTSVKALGGGLLPDMTGSYVEDVAPEVREAFYGQAFTSQVNTSYTDVLPSLNVRVRFDHGLQWRFAASKAIARPEFRLMQNWITLSANAAGCAQAREDGLRDELCGFDDLAYSGSGGNPELKPMRANQFDTALEWYFGPANSAYITLFKKDVKDYFATSLGTELIDGRLYQMNRTRNLDEGRIKGFELGYSQFFDFLPGLGVQANYTFVDSSGGTNVDVGIPTGAPTVPEVALELPLEGLSRRSYNLIGIFERGPVSFRLAYNWRSRYLLTSSDVMPAMRQPVWNDDYGQLDGSFFYNLTENVQLGLQVNNITNSTTELLMGPRGYRRDGFVDETLYNRAWFENDRRYSAVLRASW</sequence>
<keyword evidence="3" id="KW-0998">Cell outer membrane</keyword>
<dbReference type="InterPro" id="IPR036942">
    <property type="entry name" value="Beta-barrel_TonB_sf"/>
</dbReference>
<dbReference type="SUPFAM" id="SSF56935">
    <property type="entry name" value="Porins"/>
    <property type="match status" value="1"/>
</dbReference>
<protein>
    <submittedName>
        <fullName evidence="8">TonB-dependent receptor</fullName>
    </submittedName>
</protein>
<evidence type="ECO:0000256" key="3">
    <source>
        <dbReference type="ARBA" id="ARBA00023237"/>
    </source>
</evidence>
<evidence type="ECO:0000256" key="4">
    <source>
        <dbReference type="RuleBase" id="RU003357"/>
    </source>
</evidence>